<name>A0A2N0DCR2_RHISU</name>
<dbReference type="GO" id="GO:0005737">
    <property type="term" value="C:cytoplasm"/>
    <property type="evidence" value="ECO:0007669"/>
    <property type="project" value="UniProtKB-SubCell"/>
</dbReference>
<dbReference type="InterPro" id="IPR011789">
    <property type="entry name" value="CueR"/>
</dbReference>
<evidence type="ECO:0000256" key="2">
    <source>
        <dbReference type="ARBA" id="ARBA00022490"/>
    </source>
</evidence>
<dbReference type="GO" id="GO:0003677">
    <property type="term" value="F:DNA binding"/>
    <property type="evidence" value="ECO:0007669"/>
    <property type="project" value="UniProtKB-KW"/>
</dbReference>
<evidence type="ECO:0000256" key="1">
    <source>
        <dbReference type="ARBA" id="ARBA00004496"/>
    </source>
</evidence>
<dbReference type="InterPro" id="IPR000551">
    <property type="entry name" value="MerR-type_HTH_dom"/>
</dbReference>
<dbReference type="STRING" id="1041146.GCA_000427985_03935"/>
<dbReference type="InterPro" id="IPR047057">
    <property type="entry name" value="MerR_fam"/>
</dbReference>
<dbReference type="EMBL" id="PIQN01000006">
    <property type="protein sequence ID" value="PKA43887.1"/>
    <property type="molecule type" value="Genomic_DNA"/>
</dbReference>
<dbReference type="InterPro" id="IPR009061">
    <property type="entry name" value="DNA-bd_dom_put_sf"/>
</dbReference>
<dbReference type="Proteomes" id="UP000232164">
    <property type="component" value="Unassembled WGS sequence"/>
</dbReference>
<dbReference type="PANTHER" id="PTHR30204">
    <property type="entry name" value="REDOX-CYCLING DRUG-SENSING TRANSCRIPTIONAL ACTIVATOR SOXR"/>
    <property type="match status" value="1"/>
</dbReference>
<evidence type="ECO:0000313" key="8">
    <source>
        <dbReference type="Proteomes" id="UP000232164"/>
    </source>
</evidence>
<evidence type="ECO:0000259" key="6">
    <source>
        <dbReference type="PROSITE" id="PS50937"/>
    </source>
</evidence>
<dbReference type="PRINTS" id="PR00040">
    <property type="entry name" value="HTHMERR"/>
</dbReference>
<sequence>MNIGQAAKASGVSAKMIRYYEQIKLITPPHRTESSYRTYAENDIHTLRFIRRARDLGFSVEQMKTLLALWRDRSRASADVKSIALEHIAELERKAAAIQAMTETLRHLANHCHGDNRPDCPIIEEFANSGQKDDDLPGINARFGVNGFRTEQSSP</sequence>
<dbReference type="Gene3D" id="1.10.1660.10">
    <property type="match status" value="1"/>
</dbReference>
<dbReference type="SMART" id="SM00422">
    <property type="entry name" value="HTH_MERR"/>
    <property type="match status" value="1"/>
</dbReference>
<dbReference type="GO" id="GO:0003700">
    <property type="term" value="F:DNA-binding transcription factor activity"/>
    <property type="evidence" value="ECO:0007669"/>
    <property type="project" value="InterPro"/>
</dbReference>
<evidence type="ECO:0000256" key="4">
    <source>
        <dbReference type="ARBA" id="ARBA00023125"/>
    </source>
</evidence>
<dbReference type="GO" id="GO:0005507">
    <property type="term" value="F:copper ion binding"/>
    <property type="evidence" value="ECO:0007669"/>
    <property type="project" value="InterPro"/>
</dbReference>
<evidence type="ECO:0000256" key="5">
    <source>
        <dbReference type="ARBA" id="ARBA00023163"/>
    </source>
</evidence>
<keyword evidence="2" id="KW-0963">Cytoplasm</keyword>
<accession>A0A2N0DCR2</accession>
<keyword evidence="4" id="KW-0238">DNA-binding</keyword>
<dbReference type="AlphaFoldDB" id="A0A2N0DCR2"/>
<evidence type="ECO:0000313" key="7">
    <source>
        <dbReference type="EMBL" id="PKA43887.1"/>
    </source>
</evidence>
<evidence type="ECO:0000256" key="3">
    <source>
        <dbReference type="ARBA" id="ARBA00023015"/>
    </source>
</evidence>
<dbReference type="NCBIfam" id="TIGR02044">
    <property type="entry name" value="CueR"/>
    <property type="match status" value="1"/>
</dbReference>
<dbReference type="PANTHER" id="PTHR30204:SF94">
    <property type="entry name" value="HEAVY METAL-DEPENDENT TRANSCRIPTIONAL REGULATOR HI_0293-RELATED"/>
    <property type="match status" value="1"/>
</dbReference>
<reference evidence="7 8" key="1">
    <citation type="submission" date="2017-11" db="EMBL/GenBank/DDBJ databases">
        <authorList>
            <person name="Han C.G."/>
        </authorList>
    </citation>
    <scope>NUCLEOTIDE SEQUENCE [LARGE SCALE GENOMIC DNA]</scope>
    <source>
        <strain evidence="7 8">HCNT1</strain>
    </source>
</reference>
<keyword evidence="5" id="KW-0804">Transcription</keyword>
<protein>
    <submittedName>
        <fullName evidence="7">Cu(I)-responsive transcriptional regulator</fullName>
    </submittedName>
</protein>
<dbReference type="SUPFAM" id="SSF46955">
    <property type="entry name" value="Putative DNA-binding domain"/>
    <property type="match status" value="1"/>
</dbReference>
<comment type="caution">
    <text evidence="7">The sequence shown here is derived from an EMBL/GenBank/DDBJ whole genome shotgun (WGS) entry which is preliminary data.</text>
</comment>
<reference evidence="7 8" key="2">
    <citation type="submission" date="2017-12" db="EMBL/GenBank/DDBJ databases">
        <title>Genome sequence of Rhizobium sullae HCNT1 isolated from Sulla coronaria nodules and featuring peculiar denitrification phenotypes.</title>
        <authorList>
            <person name="De Diego-Diaz B."/>
            <person name="Treu L."/>
            <person name="Campanaro S."/>
            <person name="Da Silva Duarte V."/>
            <person name="Basaglia M."/>
            <person name="Favaro L."/>
            <person name="Casella S."/>
            <person name="Squartini A."/>
        </authorList>
    </citation>
    <scope>NUCLEOTIDE SEQUENCE [LARGE SCALE GENOMIC DNA]</scope>
    <source>
        <strain evidence="7 8">HCNT1</strain>
    </source>
</reference>
<dbReference type="Pfam" id="PF09278">
    <property type="entry name" value="MerR-DNA-bind"/>
    <property type="match status" value="1"/>
</dbReference>
<dbReference type="PROSITE" id="PS50937">
    <property type="entry name" value="HTH_MERR_2"/>
    <property type="match status" value="1"/>
</dbReference>
<organism evidence="7 8">
    <name type="scientific">Rhizobium sullae</name>
    <name type="common">Rhizobium hedysari</name>
    <dbReference type="NCBI Taxonomy" id="50338"/>
    <lineage>
        <taxon>Bacteria</taxon>
        <taxon>Pseudomonadati</taxon>
        <taxon>Pseudomonadota</taxon>
        <taxon>Alphaproteobacteria</taxon>
        <taxon>Hyphomicrobiales</taxon>
        <taxon>Rhizobiaceae</taxon>
        <taxon>Rhizobium/Agrobacterium group</taxon>
        <taxon>Rhizobium</taxon>
    </lineage>
</organism>
<comment type="subcellular location">
    <subcellularLocation>
        <location evidence="1">Cytoplasm</location>
    </subcellularLocation>
</comment>
<feature type="domain" description="HTH merR-type" evidence="6">
    <location>
        <begin position="1"/>
        <end position="69"/>
    </location>
</feature>
<gene>
    <name evidence="7" type="primary">cueR</name>
    <name evidence="7" type="ORF">CWR43_09725</name>
</gene>
<dbReference type="CDD" id="cd01108">
    <property type="entry name" value="HTH_CueR"/>
    <property type="match status" value="1"/>
</dbReference>
<proteinExistence type="predicted"/>
<dbReference type="InterPro" id="IPR015358">
    <property type="entry name" value="Tscrpt_reg_MerR_DNA-bd"/>
</dbReference>
<keyword evidence="3" id="KW-0805">Transcription regulation</keyword>
<dbReference type="GO" id="GO:0045893">
    <property type="term" value="P:positive regulation of DNA-templated transcription"/>
    <property type="evidence" value="ECO:0007669"/>
    <property type="project" value="InterPro"/>
</dbReference>
<dbReference type="RefSeq" id="WP_100770939.1">
    <property type="nucleotide sequence ID" value="NZ_PIQN01000006.1"/>
</dbReference>
<dbReference type="Pfam" id="PF00376">
    <property type="entry name" value="MerR"/>
    <property type="match status" value="1"/>
</dbReference>